<accession>A0A0A7UZJ7</accession>
<dbReference type="KEGG" id="nbv:T478_1349"/>
<dbReference type="AlphaFoldDB" id="A0A0A7UZJ7"/>
<sequence>MGLAKEVVTTQTHEKLCSDILFSHESVRFVGVVNNKSDLLYSTQKKDLDPLLDEDEIRISINYSLERWRKAQNLSFRLGNEKLTLTEYENVTLISIPYQENLLLISTQPTVHYHDVVQSIIATIPPWEI</sequence>
<proteinExistence type="predicted"/>
<dbReference type="EMBL" id="CP007026">
    <property type="protein sequence ID" value="AJA92182.1"/>
    <property type="molecule type" value="Genomic_DNA"/>
</dbReference>
<dbReference type="Pfam" id="PF20364">
    <property type="entry name" value="DUF6659"/>
    <property type="match status" value="1"/>
</dbReference>
<dbReference type="STRING" id="1410606.T478_1349"/>
<dbReference type="GeneID" id="24817227"/>
<dbReference type="InterPro" id="IPR046600">
    <property type="entry name" value="DUF6659"/>
</dbReference>
<reference evidence="1 2" key="1">
    <citation type="journal article" date="2015" name="Proc. Natl. Acad. Sci. U.S.A.">
        <title>Genomic and proteomic characterization of "Candidatus Nitrosopelagicus brevis": An ammonia-oxidizing archaeon from the open ocean.</title>
        <authorList>
            <person name="Santoro A.E."/>
            <person name="Dupont C.L."/>
            <person name="Richter R.A."/>
            <person name="Craig M.T."/>
            <person name="Carini P."/>
            <person name="McIlvin M.R."/>
            <person name="Yang Y."/>
            <person name="Orsi W.D."/>
            <person name="Moran D.M."/>
            <person name="Saito M.A."/>
        </authorList>
    </citation>
    <scope>NUCLEOTIDE SEQUENCE [LARGE SCALE GENOMIC DNA]</scope>
    <source>
        <strain evidence="2">V2</strain>
    </source>
</reference>
<dbReference type="RefSeq" id="WP_052433926.1">
    <property type="nucleotide sequence ID" value="NZ_CP007026.1"/>
</dbReference>
<evidence type="ECO:0000313" key="1">
    <source>
        <dbReference type="EMBL" id="AJA92182.1"/>
    </source>
</evidence>
<protein>
    <recommendedName>
        <fullName evidence="3">Roadblock/LC7 domain protein</fullName>
    </recommendedName>
</protein>
<evidence type="ECO:0008006" key="3">
    <source>
        <dbReference type="Google" id="ProtNLM"/>
    </source>
</evidence>
<gene>
    <name evidence="1" type="ORF">T478_1349</name>
</gene>
<organism evidence="1 2">
    <name type="scientific">Candidatus Nitrosopelagicus brevis</name>
    <dbReference type="NCBI Taxonomy" id="1410606"/>
    <lineage>
        <taxon>Archaea</taxon>
        <taxon>Nitrososphaerota</taxon>
    </lineage>
</organism>
<evidence type="ECO:0000313" key="2">
    <source>
        <dbReference type="Proteomes" id="UP000030944"/>
    </source>
</evidence>
<dbReference type="HOGENOM" id="CLU_128582_2_0_2"/>
<dbReference type="OrthoDB" id="1979at2157"/>
<dbReference type="Proteomes" id="UP000030944">
    <property type="component" value="Chromosome"/>
</dbReference>
<name>A0A0A7UZJ7_9ARCH</name>